<organism evidence="3 4">
    <name type="scientific">Fomitopsis schrenkii</name>
    <name type="common">Brown rot fungus</name>
    <dbReference type="NCBI Taxonomy" id="2126942"/>
    <lineage>
        <taxon>Eukaryota</taxon>
        <taxon>Fungi</taxon>
        <taxon>Dikarya</taxon>
        <taxon>Basidiomycota</taxon>
        <taxon>Agaricomycotina</taxon>
        <taxon>Agaricomycetes</taxon>
        <taxon>Polyporales</taxon>
        <taxon>Fomitopsis</taxon>
    </lineage>
</organism>
<accession>S8FFN1</accession>
<evidence type="ECO:0000313" key="4">
    <source>
        <dbReference type="Proteomes" id="UP000015241"/>
    </source>
</evidence>
<feature type="compositionally biased region" description="Polar residues" evidence="1">
    <location>
        <begin position="25"/>
        <end position="34"/>
    </location>
</feature>
<dbReference type="CDD" id="cd09917">
    <property type="entry name" value="F-box_SF"/>
    <property type="match status" value="1"/>
</dbReference>
<dbReference type="HOGENOM" id="CLU_459290_0_0_1"/>
<dbReference type="AlphaFoldDB" id="S8FFN1"/>
<name>S8FFN1_FOMSC</name>
<protein>
    <recommendedName>
        <fullName evidence="2">F-box domain-containing protein</fullName>
    </recommendedName>
</protein>
<dbReference type="STRING" id="743788.S8FFN1"/>
<sequence>MPVNTRSSARKLVSPGAERPDPGQSFLSSKNGQKNAGGGRLKNSAITNATGTQKVSLQRKVHRGRKRARRSAEDNPSLESQPVFPKRGSFVKLPTDMIFEILALLNPSELASLAQTNKVLRATLTGSQTSSLWTAARRLAANTPEPPTGVSEITWARYLYAPPICQSDIDATSKKLADLCSDIDLRKVGAKEALRQFEKQQLKHADAARKYVGRMYWWLWDFQRYLNDTRKGLHTWRFQRLRVRFGDLGYEDQDFEQLLTYKDQKLECDMNDPQVWRVVGKPLIRPRIEAARDERLGGEHGDIVNVRKSLIKTAYDEYKRQMKPIEWIHLPSTSALYAMTPFRRLIYSDFDTPLTQATCSKVARRLPSYLSAFRNHVRDHLISCPVDDLHDNTDKARKYLVKDTDGLGYRSLAVDAFALYDDGGKHGMSSIPLFGVDDVFAHLSYPDSKLHHPYRGSRGPEHNGAFWISLGEMTGREGQIADYTLYYDKKASDTVRDLIVKLGLDPRTARAEDLNRLGARLACRYVDCHARSDDAYTWRHAVEHWVSHHDGPSWRDYQPEWQILDEQVTACVRLAEASGRSRYEMPSNAMSLLR</sequence>
<dbReference type="SUPFAM" id="SSF81383">
    <property type="entry name" value="F-box domain"/>
    <property type="match status" value="1"/>
</dbReference>
<feature type="domain" description="F-box" evidence="2">
    <location>
        <begin position="87"/>
        <end position="136"/>
    </location>
</feature>
<feature type="region of interest" description="Disordered" evidence="1">
    <location>
        <begin position="1"/>
        <end position="85"/>
    </location>
</feature>
<feature type="compositionally biased region" description="Basic residues" evidence="1">
    <location>
        <begin position="57"/>
        <end position="69"/>
    </location>
</feature>
<dbReference type="PROSITE" id="PS50181">
    <property type="entry name" value="FBOX"/>
    <property type="match status" value="1"/>
</dbReference>
<evidence type="ECO:0000313" key="3">
    <source>
        <dbReference type="EMBL" id="EPT00226.1"/>
    </source>
</evidence>
<keyword evidence="4" id="KW-1185">Reference proteome</keyword>
<evidence type="ECO:0000259" key="2">
    <source>
        <dbReference type="PROSITE" id="PS50181"/>
    </source>
</evidence>
<dbReference type="InParanoid" id="S8FFN1"/>
<dbReference type="Proteomes" id="UP000015241">
    <property type="component" value="Unassembled WGS sequence"/>
</dbReference>
<proteinExistence type="predicted"/>
<gene>
    <name evidence="3" type="ORF">FOMPIDRAFT_89703</name>
</gene>
<feature type="compositionally biased region" description="Polar residues" evidence="1">
    <location>
        <begin position="44"/>
        <end position="56"/>
    </location>
</feature>
<reference evidence="3 4" key="1">
    <citation type="journal article" date="2012" name="Science">
        <title>The Paleozoic origin of enzymatic lignin decomposition reconstructed from 31 fungal genomes.</title>
        <authorList>
            <person name="Floudas D."/>
            <person name="Binder M."/>
            <person name="Riley R."/>
            <person name="Barry K."/>
            <person name="Blanchette R.A."/>
            <person name="Henrissat B."/>
            <person name="Martinez A.T."/>
            <person name="Otillar R."/>
            <person name="Spatafora J.W."/>
            <person name="Yadav J.S."/>
            <person name="Aerts A."/>
            <person name="Benoit I."/>
            <person name="Boyd A."/>
            <person name="Carlson A."/>
            <person name="Copeland A."/>
            <person name="Coutinho P.M."/>
            <person name="de Vries R.P."/>
            <person name="Ferreira P."/>
            <person name="Findley K."/>
            <person name="Foster B."/>
            <person name="Gaskell J."/>
            <person name="Glotzer D."/>
            <person name="Gorecki P."/>
            <person name="Heitman J."/>
            <person name="Hesse C."/>
            <person name="Hori C."/>
            <person name="Igarashi K."/>
            <person name="Jurgens J.A."/>
            <person name="Kallen N."/>
            <person name="Kersten P."/>
            <person name="Kohler A."/>
            <person name="Kuees U."/>
            <person name="Kumar T.K.A."/>
            <person name="Kuo A."/>
            <person name="LaButti K."/>
            <person name="Larrondo L.F."/>
            <person name="Lindquist E."/>
            <person name="Ling A."/>
            <person name="Lombard V."/>
            <person name="Lucas S."/>
            <person name="Lundell T."/>
            <person name="Martin R."/>
            <person name="McLaughlin D.J."/>
            <person name="Morgenstern I."/>
            <person name="Morin E."/>
            <person name="Murat C."/>
            <person name="Nagy L.G."/>
            <person name="Nolan M."/>
            <person name="Ohm R.A."/>
            <person name="Patyshakuliyeva A."/>
            <person name="Rokas A."/>
            <person name="Ruiz-Duenas F.J."/>
            <person name="Sabat G."/>
            <person name="Salamov A."/>
            <person name="Samejima M."/>
            <person name="Schmutz J."/>
            <person name="Slot J.C."/>
            <person name="St John F."/>
            <person name="Stenlid J."/>
            <person name="Sun H."/>
            <person name="Sun S."/>
            <person name="Syed K."/>
            <person name="Tsang A."/>
            <person name="Wiebenga A."/>
            <person name="Young D."/>
            <person name="Pisabarro A."/>
            <person name="Eastwood D.C."/>
            <person name="Martin F."/>
            <person name="Cullen D."/>
            <person name="Grigoriev I.V."/>
            <person name="Hibbett D.S."/>
        </authorList>
    </citation>
    <scope>NUCLEOTIDE SEQUENCE</scope>
    <source>
        <strain evidence="4">FP-58527</strain>
    </source>
</reference>
<dbReference type="Pfam" id="PF00646">
    <property type="entry name" value="F-box"/>
    <property type="match status" value="1"/>
</dbReference>
<evidence type="ECO:0000256" key="1">
    <source>
        <dbReference type="SAM" id="MobiDB-lite"/>
    </source>
</evidence>
<dbReference type="InterPro" id="IPR036047">
    <property type="entry name" value="F-box-like_dom_sf"/>
</dbReference>
<dbReference type="InterPro" id="IPR001810">
    <property type="entry name" value="F-box_dom"/>
</dbReference>
<dbReference type="OrthoDB" id="2322499at2759"/>
<dbReference type="EMBL" id="KE504150">
    <property type="protein sequence ID" value="EPT00226.1"/>
    <property type="molecule type" value="Genomic_DNA"/>
</dbReference>